<evidence type="ECO:0000256" key="3">
    <source>
        <dbReference type="ARBA" id="ARBA00007275"/>
    </source>
</evidence>
<evidence type="ECO:0000256" key="8">
    <source>
        <dbReference type="RuleBase" id="RU003476"/>
    </source>
</evidence>
<dbReference type="PANTHER" id="PTHR11839:SF18">
    <property type="entry name" value="NUDIX HYDROLASE DOMAIN-CONTAINING PROTEIN"/>
    <property type="match status" value="1"/>
</dbReference>
<accession>A0A1V5T4U8</accession>
<evidence type="ECO:0000256" key="5">
    <source>
        <dbReference type="ARBA" id="ARBA00022801"/>
    </source>
</evidence>
<dbReference type="GO" id="GO:0006753">
    <property type="term" value="P:nucleoside phosphate metabolic process"/>
    <property type="evidence" value="ECO:0007669"/>
    <property type="project" value="TreeGrafter"/>
</dbReference>
<dbReference type="Pfam" id="PF00293">
    <property type="entry name" value="NUDIX"/>
    <property type="match status" value="1"/>
</dbReference>
<dbReference type="Proteomes" id="UP000485569">
    <property type="component" value="Unassembled WGS sequence"/>
</dbReference>
<evidence type="ECO:0000313" key="10">
    <source>
        <dbReference type="EMBL" id="OQA61242.1"/>
    </source>
</evidence>
<comment type="cofactor">
    <cofactor evidence="2">
        <name>Mg(2+)</name>
        <dbReference type="ChEBI" id="CHEBI:18420"/>
    </cofactor>
</comment>
<dbReference type="CDD" id="cd03424">
    <property type="entry name" value="NUDIX_ADPRase_Nudt5_UGPPase_Nudt14"/>
    <property type="match status" value="1"/>
</dbReference>
<evidence type="ECO:0000256" key="4">
    <source>
        <dbReference type="ARBA" id="ARBA00016377"/>
    </source>
</evidence>
<keyword evidence="5 8" id="KW-0378">Hydrolase</keyword>
<dbReference type="PRINTS" id="PR00502">
    <property type="entry name" value="NUDIXFAMILY"/>
</dbReference>
<dbReference type="InterPro" id="IPR015797">
    <property type="entry name" value="NUDIX_hydrolase-like_dom_sf"/>
</dbReference>
<dbReference type="Gene3D" id="3.90.79.10">
    <property type="entry name" value="Nucleoside Triphosphate Pyrophosphohydrolase"/>
    <property type="match status" value="1"/>
</dbReference>
<dbReference type="GO" id="GO:0016462">
    <property type="term" value="F:pyrophosphatase activity"/>
    <property type="evidence" value="ECO:0007669"/>
    <property type="project" value="UniProtKB-ARBA"/>
</dbReference>
<dbReference type="SUPFAM" id="SSF55811">
    <property type="entry name" value="Nudix"/>
    <property type="match status" value="1"/>
</dbReference>
<dbReference type="InterPro" id="IPR020476">
    <property type="entry name" value="Nudix_hydrolase"/>
</dbReference>
<organism evidence="10">
    <name type="scientific">Candidatus Atribacter allofermentans</name>
    <dbReference type="NCBI Taxonomy" id="1852833"/>
    <lineage>
        <taxon>Bacteria</taxon>
        <taxon>Pseudomonadati</taxon>
        <taxon>Atribacterota</taxon>
        <taxon>Atribacteria</taxon>
        <taxon>Atribacterales</taxon>
        <taxon>Atribacteraceae</taxon>
        <taxon>Atribacter</taxon>
    </lineage>
</organism>
<dbReference type="PROSITE" id="PS51462">
    <property type="entry name" value="NUDIX"/>
    <property type="match status" value="1"/>
</dbReference>
<evidence type="ECO:0000256" key="7">
    <source>
        <dbReference type="ARBA" id="ARBA00032272"/>
    </source>
</evidence>
<dbReference type="PROSITE" id="PS00893">
    <property type="entry name" value="NUDIX_BOX"/>
    <property type="match status" value="1"/>
</dbReference>
<dbReference type="GO" id="GO:0019693">
    <property type="term" value="P:ribose phosphate metabolic process"/>
    <property type="evidence" value="ECO:0007669"/>
    <property type="project" value="TreeGrafter"/>
</dbReference>
<proteinExistence type="inferred from homology"/>
<comment type="caution">
    <text evidence="10">The sequence shown here is derived from an EMBL/GenBank/DDBJ whole genome shotgun (WGS) entry which is preliminary data.</text>
</comment>
<dbReference type="InterPro" id="IPR000086">
    <property type="entry name" value="NUDIX_hydrolase_dom"/>
</dbReference>
<evidence type="ECO:0000256" key="6">
    <source>
        <dbReference type="ARBA" id="ARBA00032162"/>
    </source>
</evidence>
<protein>
    <recommendedName>
        <fullName evidence="4">GDP-mannose pyrophosphatase</fullName>
    </recommendedName>
    <alternativeName>
        <fullName evidence="6">GDP-mannose hydrolase</fullName>
    </alternativeName>
    <alternativeName>
        <fullName evidence="7">GDPMK</fullName>
    </alternativeName>
</protein>
<sequence>MFFPYDEKKLPKLVIPEIKSSEILCETRLFQLKRNTYVDDLERIFITHPGAVTIIATTPENQIILIRQFRAPAGQWLWEIPAGTLEPDEDPLDCAIRELEEETGFTSKHWKYLFPVFLAPGYSTELIHFFWASRAYPVEKARKGDDDEEIYYLKVTPEKAQNMMAKGAIRDAKTMIALQYWLGGLT</sequence>
<reference evidence="10" key="1">
    <citation type="submission" date="2017-02" db="EMBL/GenBank/DDBJ databases">
        <title>Delving into the versatile metabolic prowess of the omnipresent phylum Bacteroidetes.</title>
        <authorList>
            <person name="Nobu M.K."/>
            <person name="Mei R."/>
            <person name="Narihiro T."/>
            <person name="Kuroda K."/>
            <person name="Liu W.-T."/>
        </authorList>
    </citation>
    <scope>NUCLEOTIDE SEQUENCE</scope>
    <source>
        <strain evidence="10">ADurb.Bin276</strain>
    </source>
</reference>
<dbReference type="AlphaFoldDB" id="A0A1V5T4U8"/>
<dbReference type="PANTHER" id="PTHR11839">
    <property type="entry name" value="UDP/ADP-SUGAR PYROPHOSPHATASE"/>
    <property type="match status" value="1"/>
</dbReference>
<comment type="catalytic activity">
    <reaction evidence="1">
        <text>GDP-alpha-D-mannose + H2O = alpha-D-mannose 1-phosphate + GMP + 2 H(+)</text>
        <dbReference type="Rhea" id="RHEA:27978"/>
        <dbReference type="ChEBI" id="CHEBI:15377"/>
        <dbReference type="ChEBI" id="CHEBI:15378"/>
        <dbReference type="ChEBI" id="CHEBI:57527"/>
        <dbReference type="ChEBI" id="CHEBI:58115"/>
        <dbReference type="ChEBI" id="CHEBI:58409"/>
    </reaction>
</comment>
<name>A0A1V5T4U8_9BACT</name>
<dbReference type="InterPro" id="IPR020084">
    <property type="entry name" value="NUDIX_hydrolase_CS"/>
</dbReference>
<comment type="similarity">
    <text evidence="3">Belongs to the Nudix hydrolase family. NudK subfamily.</text>
</comment>
<dbReference type="EMBL" id="MWBQ01000021">
    <property type="protein sequence ID" value="OQA61242.1"/>
    <property type="molecule type" value="Genomic_DNA"/>
</dbReference>
<feature type="domain" description="Nudix hydrolase" evidence="9">
    <location>
        <begin position="46"/>
        <end position="177"/>
    </location>
</feature>
<evidence type="ECO:0000256" key="2">
    <source>
        <dbReference type="ARBA" id="ARBA00001946"/>
    </source>
</evidence>
<evidence type="ECO:0000259" key="9">
    <source>
        <dbReference type="PROSITE" id="PS51462"/>
    </source>
</evidence>
<evidence type="ECO:0000256" key="1">
    <source>
        <dbReference type="ARBA" id="ARBA00000847"/>
    </source>
</evidence>
<gene>
    <name evidence="10" type="primary">nudF</name>
    <name evidence="10" type="ORF">BWY41_00193</name>
</gene>